<protein>
    <submittedName>
        <fullName evidence="2">Uncharacterized protein</fullName>
    </submittedName>
</protein>
<sequence length="102" mass="11613">MSTESDDLRAFLADSDKLIKASEKSLKSMEAMRKDIGLQAGASKELLEQVPESQDAYRAAQKELNQFLRDNQSESAEADTKDKKRKKKRSKMARTVHNKLRI</sequence>
<dbReference type="Proteomes" id="UP000196573">
    <property type="component" value="Unassembled WGS sequence"/>
</dbReference>
<dbReference type="InterPro" id="IPR009863">
    <property type="entry name" value="T3SS_LcrG_PcrG"/>
</dbReference>
<feature type="region of interest" description="Disordered" evidence="1">
    <location>
        <begin position="67"/>
        <end position="102"/>
    </location>
</feature>
<evidence type="ECO:0000313" key="2">
    <source>
        <dbReference type="EMBL" id="SMA50438.1"/>
    </source>
</evidence>
<proteinExistence type="predicted"/>
<reference evidence="2 3" key="1">
    <citation type="submission" date="2017-03" db="EMBL/GenBank/DDBJ databases">
        <authorList>
            <person name="Afonso C.L."/>
            <person name="Miller P.J."/>
            <person name="Scott M.A."/>
            <person name="Spackman E."/>
            <person name="Goraichik I."/>
            <person name="Dimitrov K.M."/>
            <person name="Suarez D.L."/>
            <person name="Swayne D.E."/>
        </authorList>
    </citation>
    <scope>NUCLEOTIDE SEQUENCE [LARGE SCALE GENOMIC DNA]</scope>
    <source>
        <strain evidence="2">SB41UT1</strain>
    </source>
</reference>
<name>A0A1X7AQR5_9GAMM</name>
<accession>A0A1X7AQR5</accession>
<evidence type="ECO:0000313" key="3">
    <source>
        <dbReference type="Proteomes" id="UP000196573"/>
    </source>
</evidence>
<keyword evidence="3" id="KW-1185">Reference proteome</keyword>
<dbReference type="Pfam" id="PF07216">
    <property type="entry name" value="LcrG"/>
    <property type="match status" value="1"/>
</dbReference>
<evidence type="ECO:0000256" key="1">
    <source>
        <dbReference type="SAM" id="MobiDB-lite"/>
    </source>
</evidence>
<dbReference type="AlphaFoldDB" id="A0A1X7AQR5"/>
<organism evidence="2 3">
    <name type="scientific">Parendozoicomonas haliclonae</name>
    <dbReference type="NCBI Taxonomy" id="1960125"/>
    <lineage>
        <taxon>Bacteria</taxon>
        <taxon>Pseudomonadati</taxon>
        <taxon>Pseudomonadota</taxon>
        <taxon>Gammaproteobacteria</taxon>
        <taxon>Oceanospirillales</taxon>
        <taxon>Endozoicomonadaceae</taxon>
        <taxon>Parendozoicomonas</taxon>
    </lineage>
</organism>
<dbReference type="EMBL" id="FWPT01000012">
    <property type="protein sequence ID" value="SMA50438.1"/>
    <property type="molecule type" value="Genomic_DNA"/>
</dbReference>
<gene>
    <name evidence="2" type="ORF">EHSB41UT_04236</name>
</gene>
<feature type="compositionally biased region" description="Basic residues" evidence="1">
    <location>
        <begin position="83"/>
        <end position="102"/>
    </location>
</feature>
<dbReference type="RefSeq" id="WP_087112871.1">
    <property type="nucleotide sequence ID" value="NZ_CBCSCN010000005.1"/>
</dbReference>